<feature type="domain" description="Reverse transcriptase" evidence="9">
    <location>
        <begin position="603"/>
        <end position="806"/>
    </location>
</feature>
<keyword evidence="7" id="KW-0695">RNA-directed DNA polymerase</keyword>
<accession>A0A0N5C2P4</accession>
<dbReference type="Gene3D" id="2.40.70.10">
    <property type="entry name" value="Acid Proteases"/>
    <property type="match status" value="1"/>
</dbReference>
<dbReference type="InterPro" id="IPR041373">
    <property type="entry name" value="RT_RNaseH"/>
</dbReference>
<reference evidence="12" key="1">
    <citation type="submission" date="2017-02" db="UniProtKB">
        <authorList>
            <consortium name="WormBaseParasite"/>
        </authorList>
    </citation>
    <scope>IDENTIFICATION</scope>
</reference>
<dbReference type="Gene3D" id="1.10.340.70">
    <property type="match status" value="1"/>
</dbReference>
<evidence type="ECO:0000256" key="1">
    <source>
        <dbReference type="ARBA" id="ARBA00012493"/>
    </source>
</evidence>
<dbReference type="GO" id="GO:0016787">
    <property type="term" value="F:hydrolase activity"/>
    <property type="evidence" value="ECO:0007669"/>
    <property type="project" value="UniProtKB-KW"/>
</dbReference>
<dbReference type="Gene3D" id="3.30.70.270">
    <property type="match status" value="2"/>
</dbReference>
<dbReference type="InterPro" id="IPR050951">
    <property type="entry name" value="Retrovirus_Pol_polyprotein"/>
</dbReference>
<proteinExistence type="predicted"/>
<dbReference type="PANTHER" id="PTHR37984:SF5">
    <property type="entry name" value="PROTEIN NYNRIN-LIKE"/>
    <property type="match status" value="1"/>
</dbReference>
<evidence type="ECO:0000256" key="5">
    <source>
        <dbReference type="ARBA" id="ARBA00022759"/>
    </source>
</evidence>
<dbReference type="InterPro" id="IPR021109">
    <property type="entry name" value="Peptidase_aspartic_dom_sf"/>
</dbReference>
<dbReference type="Gene3D" id="3.10.10.10">
    <property type="entry name" value="HIV Type 1 Reverse Transcriptase, subunit A, domain 1"/>
    <property type="match status" value="1"/>
</dbReference>
<dbReference type="Pfam" id="PF17917">
    <property type="entry name" value="RT_RNaseH"/>
    <property type="match status" value="1"/>
</dbReference>
<keyword evidence="5" id="KW-0255">Endonuclease</keyword>
<sequence>MSVRRTRRNPITVPAGLTESQAYQYIQNMAANGNDQLNLLRNPGENLDGTTLQGNQFEILQSQIRQLIDEKNAHAEQLNQMREMNRSIDQQLVTLTQLIQNLNVQRNTTEENNDDERVPSQFGRSYNVQNSVLRDHNVQNSVQNVAPIIDRHVVEVFSGKNSEIHITKWIKKLELYFKMNNIPEERKASILAYHLSFDALEVIEDYEDDYVMSKTVLIHKFDNDISSVTARQQFYEFRKGPVIRTVGELDKAVIELDKLVNKVFAKEDSSARIQEMHQALLDRLDPRAQAIFKAIPIVYDITNYEQFIQRLKIYLINDIRKPRDKPKVKTCFTPNCKYWWNHKTEECKLKNKSKRIKEVNFVNLYDQINKEQINCDFNDKPEYCIDKYYTNKNTNMYDYENEVNDKHENLIYELVTLNKIDAIAVIDTGSQITAISDEMAEKLHLDLKGIETEEIKLLGKLSTISKIKARITLKYKNKKTTIQNPYIFQKLNVKHDILIGIKHCKRLGLIIDTDNKKVIVKPKTENPVNDKKSQIDELIKELTKKLLDKHSSIFISSDAQLKPTIVAQPQTFSNKSPHEFPIYNMPIHSQKIAQEIANEWLQAGIIRRDIPKNNIIAPTIVVKKKTDGNEESDISNKARLVTDLRKINSIINKIDIISPSIHNLLLTSPRYSFVSKIDLKSAYSQVLLNPANRRDFGLYIANVPYCYNVLPMGGKNSANLFIQAVHQKFEDFIMEGSLLPYHDDFLIRSVIDSDTILDDKTLIKECYKHYDLLDRIFTRMKENNIMASKGKSKLFQEEINFLSYTLSREGWVPAKKSVLRLTKNYPSNKRQLQKFLYGTNYFRISIPNYSQLTSCLYDLLGTLKSDSEKFTFNDEQKQNYEKIIKGLLQPQKCYFGDLSKEYILRTDSSQVGIGGTLSQMFYNPKENKNEELLIGICSIKLPKTLRRRHSTFLELNGIATTLEYFSHILMHCKGIKVITDHRPLIDLQTRTQKPRFVELLSIIHQFPVKSIEYQPGRLNHTPDYLSRLEEEKILKDTDDQQDKGYNDEEYFKALECYIATELQKRKRGRPPKQKNKNENIVQVENNLISNKENMSEEKHDIPDTTSSNLLKSFLDMFILNKDKVRQAQLEDPDCQEAKERGYFMNYAVKYDEKENLIKVKKNFNIDENTIKKESPDESWKTLIPKSIADDVVKMAHLVGHFNYLKTKLTLDSIVVIPQIGTHLKNVIDNCEHCKLRNIGRHKIASNRTISIPDAPYDEISIDLICPKTPDTSGKNYKYILAVIDNCTRFTWLIPTRTKNAPELTHKLIKHVILPGMIPRTVRTDSEGEFFSDHFHSLLTQIGVQEIIKSTPGNSNSNSLVERTIKTANKVISNLMSQNPLLPWKDCLPLVSYAMNNSRTIGREFTATERLYATSPRTILHTTVNEKSYTKFIDRHPEISEMLSRFFIIRRIENDAYEQLRLQDNKKKFEETQGYKAGQTVYYRKNRKHKFDNNYTKATVIADIGPNIVVSKAKKHGKWRKVNKKNVKNV</sequence>
<keyword evidence="6" id="KW-0378">Hydrolase</keyword>
<evidence type="ECO:0000256" key="6">
    <source>
        <dbReference type="ARBA" id="ARBA00022801"/>
    </source>
</evidence>
<evidence type="ECO:0000256" key="4">
    <source>
        <dbReference type="ARBA" id="ARBA00022722"/>
    </source>
</evidence>
<dbReference type="GO" id="GO:0003676">
    <property type="term" value="F:nucleic acid binding"/>
    <property type="evidence" value="ECO:0007669"/>
    <property type="project" value="InterPro"/>
</dbReference>
<dbReference type="Gene3D" id="3.30.420.10">
    <property type="entry name" value="Ribonuclease H-like superfamily/Ribonuclease H"/>
    <property type="match status" value="1"/>
</dbReference>
<dbReference type="EC" id="2.7.7.49" evidence="1"/>
<dbReference type="Pfam" id="PF17921">
    <property type="entry name" value="Integrase_H2C2"/>
    <property type="match status" value="1"/>
</dbReference>
<dbReference type="GO" id="GO:0004519">
    <property type="term" value="F:endonuclease activity"/>
    <property type="evidence" value="ECO:0007669"/>
    <property type="project" value="UniProtKB-KW"/>
</dbReference>
<dbReference type="InterPro" id="IPR043502">
    <property type="entry name" value="DNA/RNA_pol_sf"/>
</dbReference>
<evidence type="ECO:0000256" key="3">
    <source>
        <dbReference type="ARBA" id="ARBA00022695"/>
    </source>
</evidence>
<dbReference type="SUPFAM" id="SSF53098">
    <property type="entry name" value="Ribonuclease H-like"/>
    <property type="match status" value="1"/>
</dbReference>
<protein>
    <recommendedName>
        <fullName evidence="1">RNA-directed DNA polymerase</fullName>
        <ecNumber evidence="1">2.7.7.49</ecNumber>
    </recommendedName>
</protein>
<keyword evidence="2" id="KW-0808">Transferase</keyword>
<dbReference type="SUPFAM" id="SSF56672">
    <property type="entry name" value="DNA/RNA polymerases"/>
    <property type="match status" value="1"/>
</dbReference>
<dbReference type="PROSITE" id="PS50994">
    <property type="entry name" value="INTEGRASE"/>
    <property type="match status" value="1"/>
</dbReference>
<feature type="domain" description="Integrase catalytic" evidence="10">
    <location>
        <begin position="1251"/>
        <end position="1423"/>
    </location>
</feature>
<dbReference type="GO" id="GO:0015074">
    <property type="term" value="P:DNA integration"/>
    <property type="evidence" value="ECO:0007669"/>
    <property type="project" value="InterPro"/>
</dbReference>
<evidence type="ECO:0000259" key="10">
    <source>
        <dbReference type="PROSITE" id="PS50994"/>
    </source>
</evidence>
<organism evidence="11 12">
    <name type="scientific">Strongyloides papillosus</name>
    <name type="common">Intestinal threadworm</name>
    <dbReference type="NCBI Taxonomy" id="174720"/>
    <lineage>
        <taxon>Eukaryota</taxon>
        <taxon>Metazoa</taxon>
        <taxon>Ecdysozoa</taxon>
        <taxon>Nematoda</taxon>
        <taxon>Chromadorea</taxon>
        <taxon>Rhabditida</taxon>
        <taxon>Tylenchina</taxon>
        <taxon>Panagrolaimomorpha</taxon>
        <taxon>Strongyloidoidea</taxon>
        <taxon>Strongyloididae</taxon>
        <taxon>Strongyloides</taxon>
    </lineage>
</organism>
<keyword evidence="3" id="KW-0548">Nucleotidyltransferase</keyword>
<keyword evidence="8" id="KW-0175">Coiled coil</keyword>
<dbReference type="InterPro" id="IPR001584">
    <property type="entry name" value="Integrase_cat-core"/>
</dbReference>
<dbReference type="InterPro" id="IPR012337">
    <property type="entry name" value="RNaseH-like_sf"/>
</dbReference>
<dbReference type="InterPro" id="IPR041588">
    <property type="entry name" value="Integrase_H2C2"/>
</dbReference>
<evidence type="ECO:0000313" key="11">
    <source>
        <dbReference type="Proteomes" id="UP000046392"/>
    </source>
</evidence>
<dbReference type="CDD" id="cd01647">
    <property type="entry name" value="RT_LTR"/>
    <property type="match status" value="1"/>
</dbReference>
<dbReference type="PROSITE" id="PS50878">
    <property type="entry name" value="RT_POL"/>
    <property type="match status" value="1"/>
</dbReference>
<dbReference type="GO" id="GO:0042575">
    <property type="term" value="C:DNA polymerase complex"/>
    <property type="evidence" value="ECO:0007669"/>
    <property type="project" value="UniProtKB-ARBA"/>
</dbReference>
<dbReference type="CDD" id="cd00303">
    <property type="entry name" value="retropepsin_like"/>
    <property type="match status" value="1"/>
</dbReference>
<dbReference type="WBParaSite" id="SPAL_0001225400.1">
    <property type="protein sequence ID" value="SPAL_0001225400.1"/>
    <property type="gene ID" value="SPAL_0001225400"/>
</dbReference>
<dbReference type="PANTHER" id="PTHR37984">
    <property type="entry name" value="PROTEIN CBG26694"/>
    <property type="match status" value="1"/>
</dbReference>
<evidence type="ECO:0000313" key="12">
    <source>
        <dbReference type="WBParaSite" id="SPAL_0001225400.1"/>
    </source>
</evidence>
<evidence type="ECO:0000256" key="2">
    <source>
        <dbReference type="ARBA" id="ARBA00022679"/>
    </source>
</evidence>
<evidence type="ECO:0000256" key="8">
    <source>
        <dbReference type="SAM" id="Coils"/>
    </source>
</evidence>
<evidence type="ECO:0000256" key="7">
    <source>
        <dbReference type="ARBA" id="ARBA00022918"/>
    </source>
</evidence>
<dbReference type="InterPro" id="IPR043128">
    <property type="entry name" value="Rev_trsase/Diguanyl_cyclase"/>
</dbReference>
<evidence type="ECO:0000259" key="9">
    <source>
        <dbReference type="PROSITE" id="PS50878"/>
    </source>
</evidence>
<dbReference type="Proteomes" id="UP000046392">
    <property type="component" value="Unplaced"/>
</dbReference>
<dbReference type="STRING" id="174720.A0A0N5C2P4"/>
<feature type="coiled-coil region" evidence="8">
    <location>
        <begin position="57"/>
        <end position="112"/>
    </location>
</feature>
<dbReference type="GO" id="GO:0003964">
    <property type="term" value="F:RNA-directed DNA polymerase activity"/>
    <property type="evidence" value="ECO:0007669"/>
    <property type="project" value="UniProtKB-KW"/>
</dbReference>
<name>A0A0N5C2P4_STREA</name>
<dbReference type="InterPro" id="IPR036397">
    <property type="entry name" value="RNaseH_sf"/>
</dbReference>
<keyword evidence="4" id="KW-0540">Nuclease</keyword>
<dbReference type="Pfam" id="PF00078">
    <property type="entry name" value="RVT_1"/>
    <property type="match status" value="1"/>
</dbReference>
<dbReference type="SUPFAM" id="SSF50630">
    <property type="entry name" value="Acid proteases"/>
    <property type="match status" value="1"/>
</dbReference>
<dbReference type="InterPro" id="IPR000477">
    <property type="entry name" value="RT_dom"/>
</dbReference>
<keyword evidence="11" id="KW-1185">Reference proteome</keyword>